<dbReference type="AlphaFoldDB" id="A0A430AWV1"/>
<dbReference type="PIRSF" id="PIRSF031568">
    <property type="entry name" value="UCP031568"/>
    <property type="match status" value="1"/>
</dbReference>
<gene>
    <name evidence="1" type="ORF">CBF27_06045</name>
</gene>
<evidence type="ECO:0000313" key="1">
    <source>
        <dbReference type="EMBL" id="RSU12534.1"/>
    </source>
</evidence>
<proteinExistence type="predicted"/>
<keyword evidence="2" id="KW-1185">Reference proteome</keyword>
<evidence type="ECO:0000313" key="2">
    <source>
        <dbReference type="Proteomes" id="UP000286773"/>
    </source>
</evidence>
<dbReference type="InterPro" id="IPR035958">
    <property type="entry name" value="SecB-like_sf"/>
</dbReference>
<dbReference type="Gene3D" id="3.10.420.10">
    <property type="entry name" value="SecB-like"/>
    <property type="match status" value="1"/>
</dbReference>
<protein>
    <submittedName>
        <fullName evidence="1">Uncharacterized protein</fullName>
    </submittedName>
</protein>
<sequence length="131" mass="14597">MFLEINRQKEFVNAFHYDALPKDHSEETAINVSVTPLPITKEMALDSDKDSIVGISVEFKIVLKQVLISGTLGQVSTLKNKKVSSNTDLAKEEIDLLVRPLLLMIERLTYEVTEIALDAPGIQLNFASNPQ</sequence>
<dbReference type="Pfam" id="PF06619">
    <property type="entry name" value="DUF1149"/>
    <property type="match status" value="1"/>
</dbReference>
<dbReference type="EMBL" id="NGKC01000005">
    <property type="protein sequence ID" value="RSU12534.1"/>
    <property type="molecule type" value="Genomic_DNA"/>
</dbReference>
<dbReference type="InterPro" id="IPR009530">
    <property type="entry name" value="DUF1149"/>
</dbReference>
<dbReference type="Proteomes" id="UP000286773">
    <property type="component" value="Unassembled WGS sequence"/>
</dbReference>
<name>A0A430AWV1_9ENTE</name>
<dbReference type="SUPFAM" id="SSF54611">
    <property type="entry name" value="SecB-like"/>
    <property type="match status" value="1"/>
</dbReference>
<reference evidence="1 2" key="1">
    <citation type="submission" date="2017-05" db="EMBL/GenBank/DDBJ databases">
        <title>Vagococcus spp. assemblies.</title>
        <authorList>
            <person name="Gulvik C.A."/>
        </authorList>
    </citation>
    <scope>NUCLEOTIDE SEQUENCE [LARGE SCALE GENOMIC DNA]</scope>
    <source>
        <strain evidence="1 2">LMG 24798</strain>
    </source>
</reference>
<accession>A0A430AWV1</accession>
<organism evidence="1 2">
    <name type="scientific">Vagococcus acidifermentans</name>
    <dbReference type="NCBI Taxonomy" id="564710"/>
    <lineage>
        <taxon>Bacteria</taxon>
        <taxon>Bacillati</taxon>
        <taxon>Bacillota</taxon>
        <taxon>Bacilli</taxon>
        <taxon>Lactobacillales</taxon>
        <taxon>Enterococcaceae</taxon>
        <taxon>Vagococcus</taxon>
    </lineage>
</organism>
<comment type="caution">
    <text evidence="1">The sequence shown here is derived from an EMBL/GenBank/DDBJ whole genome shotgun (WGS) entry which is preliminary data.</text>
</comment>